<dbReference type="Proteomes" id="UP000000437">
    <property type="component" value="Chromosome 3"/>
</dbReference>
<accession>A0AC58J478</accession>
<sequence length="451" mass="50975">MFEERVKLNTDCEMSAYDKRKLEEAPVDHQRATSPGLNCVLLENKNSMPLPPEFSDGRAVSSDSGFYSTSLKEAVDPHRAASPGLICMYMKSNNSMALPPEFSDGAVRSDSGKRLKMAPVDTQRAASPGLDCVSIRSSNSISLPPEFSDGYLVRSDSGVSCGGEPRITSKLQKYACKLTLDPNTANTLLVLSEENRKVTSVRRRQSYPDHPDRFDGYFQVMSKESLTGRCYWETQWSGSAEISVCYKGIKRKGWSNDCWFGHNKKSWSLRCSDRSFTVWHNDKAKVLLVPPDSSRTVGVFVDESNGSLSFYSVSDTHKLTHLHTFNKTFTERLYAGFNVSPKSSVSLLRPKKYTDKIKRNMDTRTNTYTAHTQTRSLHERTYTHNAHMCAHQTHMHRHTLRSTHSQSTYTNPTPRTYALTQMLLHLRSAGTLCCLSCLVFLYILFKTQHLI</sequence>
<evidence type="ECO:0000313" key="2">
    <source>
        <dbReference type="RefSeq" id="XP_073801271.1"/>
    </source>
</evidence>
<proteinExistence type="predicted"/>
<name>A0AC58J478_DANRE</name>
<organism evidence="1 2">
    <name type="scientific">Danio rerio</name>
    <name type="common">Zebrafish</name>
    <name type="synonym">Brachydanio rerio</name>
    <dbReference type="NCBI Taxonomy" id="7955"/>
    <lineage>
        <taxon>Eukaryota</taxon>
        <taxon>Metazoa</taxon>
        <taxon>Chordata</taxon>
        <taxon>Craniata</taxon>
        <taxon>Vertebrata</taxon>
        <taxon>Euteleostomi</taxon>
        <taxon>Actinopterygii</taxon>
        <taxon>Neopterygii</taxon>
        <taxon>Teleostei</taxon>
        <taxon>Ostariophysi</taxon>
        <taxon>Cypriniformes</taxon>
        <taxon>Danionidae</taxon>
        <taxon>Danioninae</taxon>
        <taxon>Danio</taxon>
    </lineage>
</organism>
<evidence type="ECO:0000313" key="1">
    <source>
        <dbReference type="Proteomes" id="UP000000437"/>
    </source>
</evidence>
<keyword evidence="1" id="KW-1185">Reference proteome</keyword>
<gene>
    <name evidence="2" type="primary">LOC141381315</name>
</gene>
<protein>
    <submittedName>
        <fullName evidence="2">Uncharacterized protein</fullName>
    </submittedName>
</protein>
<reference evidence="2" key="1">
    <citation type="submission" date="2025-08" db="UniProtKB">
        <authorList>
            <consortium name="RefSeq"/>
        </authorList>
    </citation>
    <scope>IDENTIFICATION</scope>
    <source>
        <strain evidence="2">Tuebingen</strain>
        <tissue evidence="2">Fibroblasts and whole tissue</tissue>
    </source>
</reference>
<dbReference type="RefSeq" id="XP_073801271.1">
    <property type="nucleotide sequence ID" value="XM_073945170.1"/>
</dbReference>